<name>A0A1N6GY45_9GAMM</name>
<dbReference type="AlphaFoldDB" id="A0A1N6GY45"/>
<evidence type="ECO:0000313" key="6">
    <source>
        <dbReference type="Proteomes" id="UP000198461"/>
    </source>
</evidence>
<keyword evidence="6" id="KW-1185">Reference proteome</keyword>
<keyword evidence="1" id="KW-0489">Methyltransferase</keyword>
<dbReference type="InterPro" id="IPR029063">
    <property type="entry name" value="SAM-dependent_MTases_sf"/>
</dbReference>
<keyword evidence="4" id="KW-0472">Membrane</keyword>
<sequence>MSVRFLPVWVPPPYPLWPFVAAQSLLTAAIAWMLRWPRWWVVIQLLFPPLLVGALAWQVPGWIVVVLVILLVLVFWNAGGERVPLYISNASTQRALGQLTRSLAPVRFVDLGCGWGDVVAAMARQTHVEESVGVETAPLSYLIARWRARAAGGIVLGKSLWDMDLSRFNVVYAFLSPQPMAQLQDKALAEMAPNSLFVSNSFPFPDVEPSEIWQVNDRRQTLLYVYRFDENRQLVPPEDVSDEPAY</sequence>
<dbReference type="InterPro" id="IPR026170">
    <property type="entry name" value="FAM173A/B"/>
</dbReference>
<keyword evidence="2" id="KW-0808">Transferase</keyword>
<evidence type="ECO:0000256" key="1">
    <source>
        <dbReference type="ARBA" id="ARBA00022603"/>
    </source>
</evidence>
<proteinExistence type="predicted"/>
<dbReference type="Proteomes" id="UP000198461">
    <property type="component" value="Unassembled WGS sequence"/>
</dbReference>
<gene>
    <name evidence="5" type="ORF">SAMN05443662_1554</name>
</gene>
<keyword evidence="3" id="KW-0949">S-adenosyl-L-methionine</keyword>
<keyword evidence="4" id="KW-0812">Transmembrane</keyword>
<protein>
    <submittedName>
        <fullName evidence="5">Histone methylation protein DOT1</fullName>
    </submittedName>
</protein>
<evidence type="ECO:0000313" key="5">
    <source>
        <dbReference type="EMBL" id="SIO12372.1"/>
    </source>
</evidence>
<dbReference type="GO" id="GO:0032259">
    <property type="term" value="P:methylation"/>
    <property type="evidence" value="ECO:0007669"/>
    <property type="project" value="UniProtKB-KW"/>
</dbReference>
<evidence type="ECO:0000256" key="2">
    <source>
        <dbReference type="ARBA" id="ARBA00022679"/>
    </source>
</evidence>
<feature type="transmembrane region" description="Helical" evidence="4">
    <location>
        <begin position="39"/>
        <end position="56"/>
    </location>
</feature>
<dbReference type="PANTHER" id="PTHR13610:SF9">
    <property type="entry name" value="FI06469P"/>
    <property type="match status" value="1"/>
</dbReference>
<dbReference type="PANTHER" id="PTHR13610">
    <property type="entry name" value="METHYLTRANSFERASE DOMAIN-CONTAINING PROTEIN"/>
    <property type="match status" value="1"/>
</dbReference>
<reference evidence="5 6" key="1">
    <citation type="submission" date="2016-11" db="EMBL/GenBank/DDBJ databases">
        <authorList>
            <person name="Jaros S."/>
            <person name="Januszkiewicz K."/>
            <person name="Wedrychowicz H."/>
        </authorList>
    </citation>
    <scope>NUCLEOTIDE SEQUENCE [LARGE SCALE GENOMIC DNA]</scope>
    <source>
        <strain evidence="5 6">DSM 17737</strain>
    </source>
</reference>
<evidence type="ECO:0000256" key="3">
    <source>
        <dbReference type="ARBA" id="ARBA00022691"/>
    </source>
</evidence>
<dbReference type="EMBL" id="FSRE01000003">
    <property type="protein sequence ID" value="SIO12372.1"/>
    <property type="molecule type" value="Genomic_DNA"/>
</dbReference>
<feature type="transmembrane region" description="Helical" evidence="4">
    <location>
        <begin position="62"/>
        <end position="79"/>
    </location>
</feature>
<evidence type="ECO:0000256" key="4">
    <source>
        <dbReference type="SAM" id="Phobius"/>
    </source>
</evidence>
<dbReference type="STRING" id="364032.SAMN05443662_1554"/>
<dbReference type="SUPFAM" id="SSF53335">
    <property type="entry name" value="S-adenosyl-L-methionine-dependent methyltransferases"/>
    <property type="match status" value="1"/>
</dbReference>
<feature type="transmembrane region" description="Helical" evidence="4">
    <location>
        <begin position="16"/>
        <end position="34"/>
    </location>
</feature>
<dbReference type="Gene3D" id="3.40.50.150">
    <property type="entry name" value="Vaccinia Virus protein VP39"/>
    <property type="match status" value="1"/>
</dbReference>
<dbReference type="CDD" id="cd02440">
    <property type="entry name" value="AdoMet_MTases"/>
    <property type="match status" value="1"/>
</dbReference>
<dbReference type="GO" id="GO:0016279">
    <property type="term" value="F:protein-lysine N-methyltransferase activity"/>
    <property type="evidence" value="ECO:0007669"/>
    <property type="project" value="InterPro"/>
</dbReference>
<accession>A0A1N6GY45</accession>
<keyword evidence="4" id="KW-1133">Transmembrane helix</keyword>
<organism evidence="5 6">
    <name type="scientific">Sulfurivirga caldicuralii</name>
    <dbReference type="NCBI Taxonomy" id="364032"/>
    <lineage>
        <taxon>Bacteria</taxon>
        <taxon>Pseudomonadati</taxon>
        <taxon>Pseudomonadota</taxon>
        <taxon>Gammaproteobacteria</taxon>
        <taxon>Thiotrichales</taxon>
        <taxon>Piscirickettsiaceae</taxon>
        <taxon>Sulfurivirga</taxon>
    </lineage>
</organism>